<dbReference type="AlphaFoldDB" id="A0A136ILT0"/>
<dbReference type="Pfam" id="PF00248">
    <property type="entry name" value="Aldo_ket_red"/>
    <property type="match status" value="1"/>
</dbReference>
<feature type="domain" description="NADP-dependent oxidoreductase" evidence="4">
    <location>
        <begin position="32"/>
        <end position="334"/>
    </location>
</feature>
<dbReference type="EMBL" id="KQ964274">
    <property type="protein sequence ID" value="KXJ85814.1"/>
    <property type="molecule type" value="Genomic_DNA"/>
</dbReference>
<evidence type="ECO:0000259" key="4">
    <source>
        <dbReference type="Pfam" id="PF00248"/>
    </source>
</evidence>
<evidence type="ECO:0000313" key="5">
    <source>
        <dbReference type="EMBL" id="KXJ85814.1"/>
    </source>
</evidence>
<reference evidence="6" key="1">
    <citation type="submission" date="2016-02" db="EMBL/GenBank/DDBJ databases">
        <title>Draft genome sequence of Microdochium bolleyi, a fungal endophyte of beachgrass.</title>
        <authorList>
            <consortium name="DOE Joint Genome Institute"/>
            <person name="David A.S."/>
            <person name="May G."/>
            <person name="Haridas S."/>
            <person name="Lim J."/>
            <person name="Wang M."/>
            <person name="Labutti K."/>
            <person name="Lipzen A."/>
            <person name="Barry K."/>
            <person name="Grigoriev I.V."/>
        </authorList>
    </citation>
    <scope>NUCLEOTIDE SEQUENCE [LARGE SCALE GENOMIC DNA]</scope>
    <source>
        <strain evidence="6">J235TASD1</strain>
    </source>
</reference>
<accession>A0A136ILT0</accession>
<dbReference type="FunCoup" id="A0A136ILT0">
    <property type="interactions" value="60"/>
</dbReference>
<comment type="similarity">
    <text evidence="3">Belongs to the aldo/keto reductase family. Aldo/keto reductase 2 subfamily.</text>
</comment>
<dbReference type="SUPFAM" id="SSF51430">
    <property type="entry name" value="NAD(P)-linked oxidoreductase"/>
    <property type="match status" value="1"/>
</dbReference>
<dbReference type="Gene3D" id="3.20.20.100">
    <property type="entry name" value="NADP-dependent oxidoreductase domain"/>
    <property type="match status" value="1"/>
</dbReference>
<dbReference type="InterPro" id="IPR050523">
    <property type="entry name" value="AKR_Detox_Biosynth"/>
</dbReference>
<evidence type="ECO:0000256" key="2">
    <source>
        <dbReference type="ARBA" id="ARBA00023002"/>
    </source>
</evidence>
<dbReference type="InterPro" id="IPR023210">
    <property type="entry name" value="NADP_OxRdtase_dom"/>
</dbReference>
<evidence type="ECO:0000256" key="3">
    <source>
        <dbReference type="ARBA" id="ARBA00038157"/>
    </source>
</evidence>
<dbReference type="STRING" id="196109.A0A136ILT0"/>
<dbReference type="InterPro" id="IPR036812">
    <property type="entry name" value="NAD(P)_OxRdtase_dom_sf"/>
</dbReference>
<organism evidence="5 6">
    <name type="scientific">Microdochium bolleyi</name>
    <dbReference type="NCBI Taxonomy" id="196109"/>
    <lineage>
        <taxon>Eukaryota</taxon>
        <taxon>Fungi</taxon>
        <taxon>Dikarya</taxon>
        <taxon>Ascomycota</taxon>
        <taxon>Pezizomycotina</taxon>
        <taxon>Sordariomycetes</taxon>
        <taxon>Xylariomycetidae</taxon>
        <taxon>Xylariales</taxon>
        <taxon>Microdochiaceae</taxon>
        <taxon>Microdochium</taxon>
    </lineage>
</organism>
<dbReference type="PANTHER" id="PTHR43364:SF7">
    <property type="entry name" value="NADP-DEPENDENT OXIDOREDUCTASE DOMAIN-CONTAINING PROTEIN-RELATED"/>
    <property type="match status" value="1"/>
</dbReference>
<evidence type="ECO:0000313" key="6">
    <source>
        <dbReference type="Proteomes" id="UP000070501"/>
    </source>
</evidence>
<dbReference type="GO" id="GO:0016491">
    <property type="term" value="F:oxidoreductase activity"/>
    <property type="evidence" value="ECO:0007669"/>
    <property type="project" value="UniProtKB-KW"/>
</dbReference>
<keyword evidence="6" id="KW-1185">Reference proteome</keyword>
<dbReference type="OrthoDB" id="48988at2759"/>
<keyword evidence="2" id="KW-0560">Oxidoreductase</keyword>
<protein>
    <submittedName>
        <fullName evidence="5">Aldo/keto reductase</fullName>
    </submittedName>
</protein>
<dbReference type="InParanoid" id="A0A136ILT0"/>
<dbReference type="CDD" id="cd19146">
    <property type="entry name" value="AKR_AKR9A1-2"/>
    <property type="match status" value="1"/>
</dbReference>
<keyword evidence="1" id="KW-0521">NADP</keyword>
<name>A0A136ILT0_9PEZI</name>
<dbReference type="PANTHER" id="PTHR43364">
    <property type="entry name" value="NADH-SPECIFIC METHYLGLYOXAL REDUCTASE-RELATED"/>
    <property type="match status" value="1"/>
</dbReference>
<dbReference type="Proteomes" id="UP000070501">
    <property type="component" value="Unassembled WGS sequence"/>
</dbReference>
<sequence>MTSSILPQAPEPKGPLGRYRLLSPTASVRVSPLCLGAMNIGDAWKSYMGEIGQKGAEEMLDYFYDQGGNFIDTANNYQDEESEKWIGEWMVKRKNRDQIVLATKYTTNYHAGRGKDEIIVNYNGNGAKSLHMSVRDSLKKLQTDYIDLLWMHWYDYSTDIPEMMQSLNHLVASGKVLYLGVSDTPAWVVSKANEYARAHGLRPFSVYQGRWSAASRDFERDIIPMCRAEGMGICPWGALGGGKFKSDEQWKAAEKDGGRGVQATEADKKISKVLEDIAKRKGSLITSIAQAYVIHKTPYVVPIVGGRKIEHLKGNIEALNLTLSPDEIKEIEAAVPFDMGFPHNFLWAGATGMPEHFGEAWLLGMGGVTDYVEAPRAIPVSKAAKM</sequence>
<evidence type="ECO:0000256" key="1">
    <source>
        <dbReference type="ARBA" id="ARBA00022857"/>
    </source>
</evidence>
<proteinExistence type="inferred from homology"/>
<gene>
    <name evidence="5" type="ORF">Micbo1qcDRAFT_169085</name>
</gene>